<evidence type="ECO:0008006" key="5">
    <source>
        <dbReference type="Google" id="ProtNLM"/>
    </source>
</evidence>
<organism evidence="3 4">
    <name type="scientific">Rohdeia mirabilis</name>
    <dbReference type="NCBI Taxonomy" id="2528008"/>
    <lineage>
        <taxon>Bacteria</taxon>
        <taxon>Pseudomonadati</taxon>
        <taxon>Planctomycetota</taxon>
        <taxon>Planctomycetia</taxon>
        <taxon>Planctomycetia incertae sedis</taxon>
        <taxon>Rohdeia</taxon>
    </lineage>
</organism>
<evidence type="ECO:0000313" key="3">
    <source>
        <dbReference type="EMBL" id="QDU86319.1"/>
    </source>
</evidence>
<evidence type="ECO:0000256" key="1">
    <source>
        <dbReference type="SAM" id="MobiDB-lite"/>
    </source>
</evidence>
<dbReference type="Proteomes" id="UP000319342">
    <property type="component" value="Chromosome"/>
</dbReference>
<feature type="region of interest" description="Disordered" evidence="1">
    <location>
        <begin position="364"/>
        <end position="385"/>
    </location>
</feature>
<evidence type="ECO:0000256" key="2">
    <source>
        <dbReference type="SAM" id="SignalP"/>
    </source>
</evidence>
<dbReference type="AlphaFoldDB" id="A0A518D4C8"/>
<dbReference type="InterPro" id="IPR016024">
    <property type="entry name" value="ARM-type_fold"/>
</dbReference>
<keyword evidence="2" id="KW-0732">Signal</keyword>
<feature type="signal peptide" evidence="2">
    <location>
        <begin position="1"/>
        <end position="28"/>
    </location>
</feature>
<name>A0A518D4C8_9BACT</name>
<reference evidence="3 4" key="1">
    <citation type="submission" date="2019-02" db="EMBL/GenBank/DDBJ databases">
        <title>Deep-cultivation of Planctomycetes and their phenomic and genomic characterization uncovers novel biology.</title>
        <authorList>
            <person name="Wiegand S."/>
            <person name="Jogler M."/>
            <person name="Boedeker C."/>
            <person name="Pinto D."/>
            <person name="Vollmers J."/>
            <person name="Rivas-Marin E."/>
            <person name="Kohn T."/>
            <person name="Peeters S.H."/>
            <person name="Heuer A."/>
            <person name="Rast P."/>
            <person name="Oberbeckmann S."/>
            <person name="Bunk B."/>
            <person name="Jeske O."/>
            <person name="Meyerdierks A."/>
            <person name="Storesund J.E."/>
            <person name="Kallscheuer N."/>
            <person name="Luecker S."/>
            <person name="Lage O.M."/>
            <person name="Pohl T."/>
            <person name="Merkel B.J."/>
            <person name="Hornburger P."/>
            <person name="Mueller R.-W."/>
            <person name="Bruemmer F."/>
            <person name="Labrenz M."/>
            <person name="Spormann A.M."/>
            <person name="Op den Camp H."/>
            <person name="Overmann J."/>
            <person name="Amann R."/>
            <person name="Jetten M.S.M."/>
            <person name="Mascher T."/>
            <person name="Medema M.H."/>
            <person name="Devos D.P."/>
            <person name="Kaster A.-K."/>
            <person name="Ovreas L."/>
            <person name="Rohde M."/>
            <person name="Galperin M.Y."/>
            <person name="Jogler C."/>
        </authorList>
    </citation>
    <scope>NUCLEOTIDE SEQUENCE [LARGE SCALE GENOMIC DNA]</scope>
    <source>
        <strain evidence="3 4">Pla163</strain>
    </source>
</reference>
<dbReference type="EMBL" id="CP036290">
    <property type="protein sequence ID" value="QDU86319.1"/>
    <property type="molecule type" value="Genomic_DNA"/>
</dbReference>
<sequence length="775" mass="85112" precursor="true">MRVRRTAATSVALLLALTVSAPATHAFAPRQDSPPAEDVEAAEDEDALVAADFELIAALGDRTPSHVFRRLANAGHVDVPAGLAAVFADETLAWRTRSLALTAWARHMRTAEDLEEKDEREASIDRLREAISTWLDDTSSPLRRAAAMEAADELGSDGEVLLRAVVDERPDTVDAVRAFELFADDRRLPDYAWFKTVYGRGGKKAPNDEIAAYAPDGALGRMREIAFRETCEEMRGEELEDALEDRSAVIRARANEVQDDRDDVKADERAEEYIEDDDEPIELRRWAASKIADHFDRERYFTYLFEDVGCGKKIDPELRRAISGEINRAMPQRVLDIVRKQLTKGRPPQMLFAIDSLPARVTIARTGRRNGPGGDARDEGEETEADAFGDEKVLEALRANLTEKDRSVRLESLAAMVARNDTGGLSLVQRAARKAKDDEDVAALLRARLALGDAEKDLLEDALELTGSDVIQARRAAISVAGTIDPDGHEELLREALFEGPPTLRRAVLDSATERRWGRGVTLMIEALAIDHLPTRDRALRSLWTLTGKDLGALPADWEEWWSGERGAFEAVDPELARDLRDGWGSALRREDVFGELLGVPLRRANVGVAFDLGIEALGAPAAQRHVGESPAASFVELVRRDLVDLARQAGPIVQLRILPATPESESPWQGLAACGASTASAIDDFFEGFTPVRTASLEELVAGAEADVALESLIVVSTGDRPKFDAEDAEALRRAFTLRNRERDLVVHGVALGAHDRALRWLAESSGGTYVFLP</sequence>
<evidence type="ECO:0000313" key="4">
    <source>
        <dbReference type="Proteomes" id="UP000319342"/>
    </source>
</evidence>
<gene>
    <name evidence="3" type="ORF">Pla163_34700</name>
</gene>
<keyword evidence="4" id="KW-1185">Reference proteome</keyword>
<dbReference type="SUPFAM" id="SSF48371">
    <property type="entry name" value="ARM repeat"/>
    <property type="match status" value="1"/>
</dbReference>
<dbReference type="RefSeq" id="WP_145191332.1">
    <property type="nucleotide sequence ID" value="NZ_CP036290.1"/>
</dbReference>
<proteinExistence type="predicted"/>
<feature type="chain" id="PRO_5021781330" description="VWFA domain-containing protein" evidence="2">
    <location>
        <begin position="29"/>
        <end position="775"/>
    </location>
</feature>
<accession>A0A518D4C8</accession>
<protein>
    <recommendedName>
        <fullName evidence="5">VWFA domain-containing protein</fullName>
    </recommendedName>
</protein>
<dbReference type="OrthoDB" id="288124at2"/>